<reference evidence="11 12" key="1">
    <citation type="journal article" date="2004" name="Science">
        <title>The genome of the diatom Thalassiosira pseudonana: ecology, evolution, and metabolism.</title>
        <authorList>
            <person name="Armbrust E.V."/>
            <person name="Berges J.A."/>
            <person name="Bowler C."/>
            <person name="Green B.R."/>
            <person name="Martinez D."/>
            <person name="Putnam N.H."/>
            <person name="Zhou S."/>
            <person name="Allen A.E."/>
            <person name="Apt K.E."/>
            <person name="Bechner M."/>
            <person name="Brzezinski M.A."/>
            <person name="Chaal B.K."/>
            <person name="Chiovitti A."/>
            <person name="Davis A.K."/>
            <person name="Demarest M.S."/>
            <person name="Detter J.C."/>
            <person name="Glavina T."/>
            <person name="Goodstein D."/>
            <person name="Hadi M.Z."/>
            <person name="Hellsten U."/>
            <person name="Hildebrand M."/>
            <person name="Jenkins B.D."/>
            <person name="Jurka J."/>
            <person name="Kapitonov V.V."/>
            <person name="Kroger N."/>
            <person name="Lau W.W."/>
            <person name="Lane T.W."/>
            <person name="Larimer F.W."/>
            <person name="Lippmeier J.C."/>
            <person name="Lucas S."/>
            <person name="Medina M."/>
            <person name="Montsant A."/>
            <person name="Obornik M."/>
            <person name="Parker M.S."/>
            <person name="Palenik B."/>
            <person name="Pazour G.J."/>
            <person name="Richardson P.M."/>
            <person name="Rynearson T.A."/>
            <person name="Saito M.A."/>
            <person name="Schwartz D.C."/>
            <person name="Thamatrakoln K."/>
            <person name="Valentin K."/>
            <person name="Vardi A."/>
            <person name="Wilkerson F.P."/>
            <person name="Rokhsar D.S."/>
        </authorList>
    </citation>
    <scope>NUCLEOTIDE SEQUENCE [LARGE SCALE GENOMIC DNA]</scope>
    <source>
        <strain evidence="11 12">CCMP1335</strain>
    </source>
</reference>
<reference evidence="11 12" key="2">
    <citation type="journal article" date="2008" name="Nature">
        <title>The Phaeodactylum genome reveals the evolutionary history of diatom genomes.</title>
        <authorList>
            <person name="Bowler C."/>
            <person name="Allen A.E."/>
            <person name="Badger J.H."/>
            <person name="Grimwood J."/>
            <person name="Jabbari K."/>
            <person name="Kuo A."/>
            <person name="Maheswari U."/>
            <person name="Martens C."/>
            <person name="Maumus F."/>
            <person name="Otillar R.P."/>
            <person name="Rayko E."/>
            <person name="Salamov A."/>
            <person name="Vandepoele K."/>
            <person name="Beszteri B."/>
            <person name="Gruber A."/>
            <person name="Heijde M."/>
            <person name="Katinka M."/>
            <person name="Mock T."/>
            <person name="Valentin K."/>
            <person name="Verret F."/>
            <person name="Berges J.A."/>
            <person name="Brownlee C."/>
            <person name="Cadoret J.P."/>
            <person name="Chiovitti A."/>
            <person name="Choi C.J."/>
            <person name="Coesel S."/>
            <person name="De Martino A."/>
            <person name="Detter J.C."/>
            <person name="Durkin C."/>
            <person name="Falciatore A."/>
            <person name="Fournet J."/>
            <person name="Haruta M."/>
            <person name="Huysman M.J."/>
            <person name="Jenkins B.D."/>
            <person name="Jiroutova K."/>
            <person name="Jorgensen R.E."/>
            <person name="Joubert Y."/>
            <person name="Kaplan A."/>
            <person name="Kroger N."/>
            <person name="Kroth P.G."/>
            <person name="La Roche J."/>
            <person name="Lindquist E."/>
            <person name="Lommer M."/>
            <person name="Martin-Jezequel V."/>
            <person name="Lopez P.J."/>
            <person name="Lucas S."/>
            <person name="Mangogna M."/>
            <person name="McGinnis K."/>
            <person name="Medlin L.K."/>
            <person name="Montsant A."/>
            <person name="Oudot-Le Secq M.P."/>
            <person name="Napoli C."/>
            <person name="Obornik M."/>
            <person name="Parker M.S."/>
            <person name="Petit J.L."/>
            <person name="Porcel B.M."/>
            <person name="Poulsen N."/>
            <person name="Robison M."/>
            <person name="Rychlewski L."/>
            <person name="Rynearson T.A."/>
            <person name="Schmutz J."/>
            <person name="Shapiro H."/>
            <person name="Siaut M."/>
            <person name="Stanley M."/>
            <person name="Sussman M.R."/>
            <person name="Taylor A.R."/>
            <person name="Vardi A."/>
            <person name="von Dassow P."/>
            <person name="Vyverman W."/>
            <person name="Willis A."/>
            <person name="Wyrwicz L.S."/>
            <person name="Rokhsar D.S."/>
            <person name="Weissenbach J."/>
            <person name="Armbrust E.V."/>
            <person name="Green B.R."/>
            <person name="Van de Peer Y."/>
            <person name="Grigoriev I.V."/>
        </authorList>
    </citation>
    <scope>NUCLEOTIDE SEQUENCE [LARGE SCALE GENOMIC DNA]</scope>
    <source>
        <strain evidence="11 12">CCMP1335</strain>
    </source>
</reference>
<keyword evidence="6" id="KW-0131">Cell cycle</keyword>
<keyword evidence="3" id="KW-0132">Cell division</keyword>
<feature type="region of interest" description="Disordered" evidence="9">
    <location>
        <begin position="390"/>
        <end position="427"/>
    </location>
</feature>
<feature type="domain" description="Anaphase-promoting complex subunit 5" evidence="10">
    <location>
        <begin position="435"/>
        <end position="595"/>
    </location>
</feature>
<evidence type="ECO:0000256" key="3">
    <source>
        <dbReference type="ARBA" id="ARBA00022618"/>
    </source>
</evidence>
<comment type="function">
    <text evidence="8">Component of the anaphase promoting complex/cyclosome (APC/C), a cell cycle-regulated E3 ubiquitin ligase that controls progression through mitosis and the G1 phase of the cell cycle. The APC/C complex acts by mediating ubiquitination and subsequent degradation of target proteins: it mainly mediates the formation of 'Lys-11'-linked polyubiquitin chains and, to a lower extent, the formation of 'Lys-48'- and 'Lys-63'-linked polyubiquitin chains. The APC/C complex catalyzes assembly of branched 'Lys-11'-/'Lys-48'-linked branched ubiquitin chains on target proteins.</text>
</comment>
<dbReference type="Pfam" id="PF12862">
    <property type="entry name" value="ANAPC5"/>
    <property type="match status" value="1"/>
</dbReference>
<feature type="region of interest" description="Disordered" evidence="9">
    <location>
        <begin position="212"/>
        <end position="239"/>
    </location>
</feature>
<feature type="region of interest" description="Disordered" evidence="9">
    <location>
        <begin position="685"/>
        <end position="738"/>
    </location>
</feature>
<feature type="compositionally biased region" description="Low complexity" evidence="9">
    <location>
        <begin position="178"/>
        <end position="192"/>
    </location>
</feature>
<gene>
    <name evidence="11" type="ORF">THAPSDRAFT_25633</name>
</gene>
<evidence type="ECO:0000256" key="9">
    <source>
        <dbReference type="SAM" id="MobiDB-lite"/>
    </source>
</evidence>
<feature type="compositionally biased region" description="Low complexity" evidence="9">
    <location>
        <begin position="392"/>
        <end position="427"/>
    </location>
</feature>
<evidence type="ECO:0000256" key="6">
    <source>
        <dbReference type="ARBA" id="ARBA00023306"/>
    </source>
</evidence>
<dbReference type="UniPathway" id="UPA00143"/>
<dbReference type="KEGG" id="tps:THAPSDRAFT_25633"/>
<protein>
    <recommendedName>
        <fullName evidence="2">Anaphase-promoting complex subunit 5</fullName>
    </recommendedName>
    <alternativeName>
        <fullName evidence="7">Cyclosome subunit 5</fullName>
    </alternativeName>
</protein>
<dbReference type="AlphaFoldDB" id="B8CET8"/>
<dbReference type="EMBL" id="CM000652">
    <property type="protein sequence ID" value="EED88092.1"/>
    <property type="molecule type" value="Genomic_DNA"/>
</dbReference>
<dbReference type="HOGENOM" id="CLU_275154_0_0_1"/>
<keyword evidence="4" id="KW-0498">Mitosis</keyword>
<dbReference type="GO" id="GO:0031145">
    <property type="term" value="P:anaphase-promoting complex-dependent catabolic process"/>
    <property type="evidence" value="ECO:0000318"/>
    <property type="project" value="GO_Central"/>
</dbReference>
<feature type="region of interest" description="Disordered" evidence="9">
    <location>
        <begin position="170"/>
        <end position="192"/>
    </location>
</feature>
<accession>B8CET8</accession>
<feature type="region of interest" description="Disordered" evidence="9">
    <location>
        <begin position="88"/>
        <end position="124"/>
    </location>
</feature>
<evidence type="ECO:0000256" key="4">
    <source>
        <dbReference type="ARBA" id="ARBA00022776"/>
    </source>
</evidence>
<organism evidence="11 12">
    <name type="scientific">Thalassiosira pseudonana</name>
    <name type="common">Marine diatom</name>
    <name type="synonym">Cyclotella nana</name>
    <dbReference type="NCBI Taxonomy" id="35128"/>
    <lineage>
        <taxon>Eukaryota</taxon>
        <taxon>Sar</taxon>
        <taxon>Stramenopiles</taxon>
        <taxon>Ochrophyta</taxon>
        <taxon>Bacillariophyta</taxon>
        <taxon>Coscinodiscophyceae</taxon>
        <taxon>Thalassiosirophycidae</taxon>
        <taxon>Thalassiosirales</taxon>
        <taxon>Thalassiosiraceae</taxon>
        <taxon>Thalassiosira</taxon>
    </lineage>
</organism>
<dbReference type="GO" id="GO:0051301">
    <property type="term" value="P:cell division"/>
    <property type="evidence" value="ECO:0007669"/>
    <property type="project" value="UniProtKB-KW"/>
</dbReference>
<name>B8CET8_THAPS</name>
<proteinExistence type="inferred from homology"/>
<keyword evidence="12" id="KW-1185">Reference proteome</keyword>
<evidence type="ECO:0000259" key="10">
    <source>
        <dbReference type="Pfam" id="PF12862"/>
    </source>
</evidence>
<dbReference type="RefSeq" id="XP_002294732.1">
    <property type="nucleotide sequence ID" value="XM_002294696.1"/>
</dbReference>
<dbReference type="PaxDb" id="35128-Thaps25633"/>
<dbReference type="InterPro" id="IPR011990">
    <property type="entry name" value="TPR-like_helical_dom_sf"/>
</dbReference>
<feature type="compositionally biased region" description="Polar residues" evidence="9">
    <location>
        <begin position="712"/>
        <end position="729"/>
    </location>
</feature>
<dbReference type="GO" id="GO:0045842">
    <property type="term" value="P:positive regulation of mitotic metaphase/anaphase transition"/>
    <property type="evidence" value="ECO:0000318"/>
    <property type="project" value="GO_Central"/>
</dbReference>
<evidence type="ECO:0000256" key="5">
    <source>
        <dbReference type="ARBA" id="ARBA00022786"/>
    </source>
</evidence>
<keyword evidence="5" id="KW-0833">Ubl conjugation pathway</keyword>
<dbReference type="GO" id="GO:0070979">
    <property type="term" value="P:protein K11-linked ubiquitination"/>
    <property type="evidence" value="ECO:0000318"/>
    <property type="project" value="GO_Central"/>
</dbReference>
<dbReference type="STRING" id="35128.B8CET8"/>
<feature type="region of interest" description="Disordered" evidence="9">
    <location>
        <begin position="29"/>
        <end position="58"/>
    </location>
</feature>
<dbReference type="eggNOG" id="KOG4322">
    <property type="taxonomic scope" value="Eukaryota"/>
</dbReference>
<dbReference type="InParanoid" id="B8CET8"/>
<evidence type="ECO:0000313" key="12">
    <source>
        <dbReference type="Proteomes" id="UP000001449"/>
    </source>
</evidence>
<evidence type="ECO:0000313" key="11">
    <source>
        <dbReference type="EMBL" id="EED88092.1"/>
    </source>
</evidence>
<dbReference type="InterPro" id="IPR026000">
    <property type="entry name" value="Apc5_dom"/>
</dbReference>
<dbReference type="Proteomes" id="UP000001449">
    <property type="component" value="Chromosome 20"/>
</dbReference>
<dbReference type="InterPro" id="IPR037679">
    <property type="entry name" value="Apc5"/>
</dbReference>
<dbReference type="GO" id="GO:0005680">
    <property type="term" value="C:anaphase-promoting complex"/>
    <property type="evidence" value="ECO:0000318"/>
    <property type="project" value="GO_Central"/>
</dbReference>
<evidence type="ECO:0000256" key="1">
    <source>
        <dbReference type="ARBA" id="ARBA00007450"/>
    </source>
</evidence>
<dbReference type="GeneID" id="7443366"/>
<dbReference type="PANTHER" id="PTHR12830:SF9">
    <property type="entry name" value="ANAPHASE-PROMOTING COMPLEX SUBUNIT 5"/>
    <property type="match status" value="1"/>
</dbReference>
<sequence>MAELPTPHSLAIATLISLHADPHSPLMSCGDDDDVYNVQQPPPLTTGDSARGGRAADGGQAGFRMRLERLLMELVLREDEGMVVVLPTPSTTRQNDGLFENPAEDRDDNYKTAPPPNRHSNSKGMDEDDFFAKHALDGGGDVLNDILGLFGGSLPCFDDDEINIDLFHKTQHQHKQQHSSNSSEMMNNNNHSTSLSFQMESLSTLLDRIDHAFSPSTSSNSTNTYRQQQQRRSPPSTHLLNTLTNHSTSINSLIDLLDNWHSLLSGEYYSPNNNTTNINSSDNGVMISIDGESAHGVYLRRVCLGMEELGFEAVSRLWMSLRNYLEKEVSNNCGGDCNTGEEKKIENGDYFFEGSSSDGGECWLPSNPQIERIVRRTCLAPNLDSLLRGQGTTSNSSLRSNTNSSAALSVQQQQHQPPPQTHNLLQTHPECPSLHFFLFLSSLANGDRSHALESLHRYFDYAMIHERKERAERAMMLQASGSTSSTNGGNIAAGNNEWGVTGMGGIITTMTSGMGGITGGMTGGQGRGGTSHSSGGNNNKYKESNVMQYAAILLAQMYHRFGYLELSIQATEEAIRVAQQSGDEECVLFAQSWLALSSSDGGGDGNASNRAGSVYATVGGLANGVGTSTNNRPLATSTFGNSSGGSFREEEMLMLQRCHSRAADRGLSSLAAGASLELARRAAYQRRGEEGDSSLGANDEQAEDVSSLAWESIQQLGRTSTSSATTNTGRHGMMGGQGAAATISGGVANTTDVDNMTASDALGVLGRQNMAISGLWDSTGHSSLASLSSCAALYGFGTELCEGDKSVAMRRVLSSFSYGPGFDAWSKHERGLSSCVYAKSLQQLSTLCGVGTHDLSPEWIQSATSTLHEWSVRSYDLSMAQGLQCILANQSAFPSDTLLAVETSLVSLTHSTHLHLRRGDYERAKVTTRRACWLASKHSLLFHQGWHLLQLALIDLEAYVTAPSTNPPVERALAPLLECLNLSEQYAMDPLRAVALTTLAKVMLDMGHFWKARAMLNAAMPLVMQHGHIWFQAEAFLIIAKCYLAEAASSENDQKEELRRTALFQLENSTTLFGQIEDIQRLRQVYYLQAIICQSLPNMKQKRNKVAKLYIQMSAQRLHRMSSASMTTPKANSNSMMCNVMQGIMVTDAQSLQRGISMKQQR</sequence>
<dbReference type="PANTHER" id="PTHR12830">
    <property type="entry name" value="ANAPHASE-PROMOTING COMPLEX SUBUNIT 5"/>
    <property type="match status" value="1"/>
</dbReference>
<evidence type="ECO:0000256" key="2">
    <source>
        <dbReference type="ARBA" id="ARBA00016066"/>
    </source>
</evidence>
<dbReference type="SUPFAM" id="SSF48452">
    <property type="entry name" value="TPR-like"/>
    <property type="match status" value="2"/>
</dbReference>
<evidence type="ECO:0000256" key="7">
    <source>
        <dbReference type="ARBA" id="ARBA00031069"/>
    </source>
</evidence>
<feature type="compositionally biased region" description="Low complexity" evidence="9">
    <location>
        <begin position="216"/>
        <end position="239"/>
    </location>
</feature>
<comment type="similarity">
    <text evidence="1">Belongs to the APC5 family.</text>
</comment>
<evidence type="ECO:0000256" key="8">
    <source>
        <dbReference type="ARBA" id="ARBA00045696"/>
    </source>
</evidence>